<dbReference type="Pfam" id="PF10081">
    <property type="entry name" value="Abhydrolase_9"/>
    <property type="match status" value="1"/>
</dbReference>
<gene>
    <name evidence="4" type="ORF">EV385_6365</name>
</gene>
<evidence type="ECO:0000313" key="4">
    <source>
        <dbReference type="EMBL" id="RZU54414.1"/>
    </source>
</evidence>
<feature type="domain" description="Alpha/beta-hydrolase catalytic" evidence="2">
    <location>
        <begin position="273"/>
        <end position="560"/>
    </location>
</feature>
<feature type="transmembrane region" description="Helical" evidence="1">
    <location>
        <begin position="181"/>
        <end position="205"/>
    </location>
</feature>
<proteinExistence type="predicted"/>
<feature type="transmembrane region" description="Helical" evidence="1">
    <location>
        <begin position="138"/>
        <end position="160"/>
    </location>
</feature>
<dbReference type="PIRSF" id="PIRSF007542">
    <property type="entry name" value="UCP007542"/>
    <property type="match status" value="1"/>
</dbReference>
<name>A0A4Q7ZTY5_9ACTN</name>
<evidence type="ECO:0000313" key="5">
    <source>
        <dbReference type="Proteomes" id="UP000292564"/>
    </source>
</evidence>
<feature type="transmembrane region" description="Helical" evidence="1">
    <location>
        <begin position="32"/>
        <end position="51"/>
    </location>
</feature>
<protein>
    <submittedName>
        <fullName evidence="4">Putative membrane protein</fullName>
    </submittedName>
</protein>
<keyword evidence="1" id="KW-0472">Membrane</keyword>
<dbReference type="AlphaFoldDB" id="A0A4Q7ZTY5"/>
<keyword evidence="1" id="KW-0812">Transmembrane</keyword>
<evidence type="ECO:0000259" key="3">
    <source>
        <dbReference type="Pfam" id="PF15420"/>
    </source>
</evidence>
<organism evidence="4 5">
    <name type="scientific">Krasilnikovia cinnamomea</name>
    <dbReference type="NCBI Taxonomy" id="349313"/>
    <lineage>
        <taxon>Bacteria</taxon>
        <taxon>Bacillati</taxon>
        <taxon>Actinomycetota</taxon>
        <taxon>Actinomycetes</taxon>
        <taxon>Micromonosporales</taxon>
        <taxon>Micromonosporaceae</taxon>
        <taxon>Krasilnikovia</taxon>
    </lineage>
</organism>
<dbReference type="EMBL" id="SHKY01000001">
    <property type="protein sequence ID" value="RZU54414.1"/>
    <property type="molecule type" value="Genomic_DNA"/>
</dbReference>
<dbReference type="OrthoDB" id="4397445at2"/>
<accession>A0A4Q7ZTY5</accession>
<feature type="transmembrane region" description="Helical" evidence="1">
    <location>
        <begin position="97"/>
        <end position="118"/>
    </location>
</feature>
<dbReference type="InterPro" id="IPR012037">
    <property type="entry name" value="Alpha/beta-hydrolase_fam"/>
</dbReference>
<keyword evidence="1" id="KW-1133">Transmembrane helix</keyword>
<dbReference type="InterPro" id="IPR027788">
    <property type="entry name" value="Alpha/beta-hydrolase_N_dom"/>
</dbReference>
<dbReference type="RefSeq" id="WP_130512770.1">
    <property type="nucleotide sequence ID" value="NZ_SHKY01000001.1"/>
</dbReference>
<evidence type="ECO:0000259" key="2">
    <source>
        <dbReference type="Pfam" id="PF10081"/>
    </source>
</evidence>
<dbReference type="InterPro" id="IPR027787">
    <property type="entry name" value="Alpha/beta-hydrolase_catalytic"/>
</dbReference>
<keyword evidence="5" id="KW-1185">Reference proteome</keyword>
<evidence type="ECO:0000256" key="1">
    <source>
        <dbReference type="SAM" id="Phobius"/>
    </source>
</evidence>
<dbReference type="Proteomes" id="UP000292564">
    <property type="component" value="Unassembled WGS sequence"/>
</dbReference>
<comment type="caution">
    <text evidence="4">The sequence shown here is derived from an EMBL/GenBank/DDBJ whole genome shotgun (WGS) entry which is preliminary data.</text>
</comment>
<reference evidence="4 5" key="1">
    <citation type="submission" date="2019-02" db="EMBL/GenBank/DDBJ databases">
        <title>Sequencing the genomes of 1000 actinobacteria strains.</title>
        <authorList>
            <person name="Klenk H.-P."/>
        </authorList>
    </citation>
    <scope>NUCLEOTIDE SEQUENCE [LARGE SCALE GENOMIC DNA]</scope>
    <source>
        <strain evidence="4 5">DSM 45162</strain>
    </source>
</reference>
<sequence length="571" mass="61421">MTAATPRTETKAESAQPAAPRRGWWWRLLHRWHYGFVGTVGAVTLFCLSLTPSLLPRGFVLQGLISGISAAIGYGLGVLAAWLAGKLVNRPLPHPERFAWQVLGGLAAIAVVVMMFLGSGWQHDVYRLMGMDPPPQPGFLVVLPIAALTGAGLVGLMRLLRDGARAAGRLLGRWIPASTAAVIAGLVVIALALGVFNGVVLQGLFTVTDNSFKEINGETEPGVAAPQDPTRSGGPGSVVSWASLGKQGRNFVSGGPSDDELRAFGGLGVRHPIRVYAGLDSAADSRDRAALAVRELQRTGGFDREVLVVITTTGTGWVNEQAIEPLEYMYGGDTAMVSMQYSYLPSWISFLVDKERARAAGRDLFNAVYGEWSKLPLNQRPKLLVFGESLGSFGAESAFGGADDIRNRVDGMLLTGPPNRNELWREYVADRDPGSTEILPVYEHGATVRFAGDPATDLANPPDAWENPRVVYLQHPSDPIVWWSPKLMVNRPDWLAEPRGGDVSPAMRWYPFVTFWQVTADMAFSTGVPAGHGHSYGAAPVDAWAAIAPPDGWTPQRTADLTAIVAGIKDD</sequence>
<feature type="domain" description="Alpha/beta-hydrolase N-terminal" evidence="3">
    <location>
        <begin position="50"/>
        <end position="256"/>
    </location>
</feature>
<dbReference type="Pfam" id="PF15420">
    <property type="entry name" value="Abhydrolase_9_N"/>
    <property type="match status" value="1"/>
</dbReference>
<feature type="transmembrane region" description="Helical" evidence="1">
    <location>
        <begin position="63"/>
        <end position="85"/>
    </location>
</feature>